<feature type="signal peptide" evidence="1">
    <location>
        <begin position="1"/>
        <end position="17"/>
    </location>
</feature>
<proteinExistence type="predicted"/>
<dbReference type="InterPro" id="IPR001304">
    <property type="entry name" value="C-type_lectin-like"/>
</dbReference>
<dbReference type="InterPro" id="IPR016187">
    <property type="entry name" value="CTDL_fold"/>
</dbReference>
<evidence type="ECO:0000313" key="3">
    <source>
        <dbReference type="EMBL" id="KAK5856834.1"/>
    </source>
</evidence>
<protein>
    <recommendedName>
        <fullName evidence="2">C-type lectin domain-containing protein</fullName>
    </recommendedName>
</protein>
<reference evidence="3 4" key="2">
    <citation type="journal article" date="2023" name="Mol. Biol. Evol.">
        <title>Genomics of Secondarily Temperate Adaptation in the Only Non-Antarctic Icefish.</title>
        <authorList>
            <person name="Rivera-Colon A.G."/>
            <person name="Rayamajhi N."/>
            <person name="Minhas B.F."/>
            <person name="Madrigal G."/>
            <person name="Bilyk K.T."/>
            <person name="Yoon V."/>
            <person name="Hune M."/>
            <person name="Gregory S."/>
            <person name="Cheng C.H.C."/>
            <person name="Catchen J.M."/>
        </authorList>
    </citation>
    <scope>NUCLEOTIDE SEQUENCE [LARGE SCALE GENOMIC DNA]</scope>
    <source>
        <strain evidence="3">JMC-PN-2008</strain>
    </source>
</reference>
<dbReference type="PANTHER" id="PTHR45784">
    <property type="entry name" value="C-TYPE LECTIN DOMAIN FAMILY 20 MEMBER A-RELATED"/>
    <property type="match status" value="1"/>
</dbReference>
<dbReference type="AlphaFoldDB" id="A0AAN7XAY9"/>
<sequence>MKGKTSVLLLLCAAVCGSSLMSTFVYHDKKKTWREAQSICREKHTDLATIRTTEQLEDTSHEDSWIGLYQENSGSEWKWSGTGETANFTNWANTEPNKDDELCVAVRKDTQKWADFPCHTKLDFFCDNEVLVLVKSHQTWDQALRHCRLLEAHDPNIPVNLRWNYRYDLATVHTAEDHAFARLRAQEATTDEVWTGLRFLAGQWFWMGNEAADVEMKCGWTQSSCGVLAKNSTQCYETADCNKKLNFLCRRKP</sequence>
<dbReference type="PANTHER" id="PTHR45784:SF8">
    <property type="entry name" value="C-TYPE MANNOSE RECEPTOR 2-RELATED"/>
    <property type="match status" value="1"/>
</dbReference>
<accession>A0AAN7XAY9</accession>
<keyword evidence="4" id="KW-1185">Reference proteome</keyword>
<keyword evidence="1" id="KW-0732">Signal</keyword>
<dbReference type="Gene3D" id="3.10.100.10">
    <property type="entry name" value="Mannose-Binding Protein A, subunit A"/>
    <property type="match status" value="2"/>
</dbReference>
<reference evidence="3 4" key="1">
    <citation type="journal article" date="2023" name="Genes (Basel)">
        <title>Chromosome-Level Genome Assembly and Circadian Gene Repertoire of the Patagonia Blennie Eleginops maclovinus-The Closest Ancestral Proxy of Antarctic Cryonotothenioids.</title>
        <authorList>
            <person name="Cheng C.C."/>
            <person name="Rivera-Colon A.G."/>
            <person name="Minhas B.F."/>
            <person name="Wilson L."/>
            <person name="Rayamajhi N."/>
            <person name="Vargas-Chacoff L."/>
            <person name="Catchen J.M."/>
        </authorList>
    </citation>
    <scope>NUCLEOTIDE SEQUENCE [LARGE SCALE GENOMIC DNA]</scope>
    <source>
        <strain evidence="3">JMC-PN-2008</strain>
    </source>
</reference>
<dbReference type="InterPro" id="IPR016186">
    <property type="entry name" value="C-type_lectin-like/link_sf"/>
</dbReference>
<feature type="domain" description="C-type lectin" evidence="2">
    <location>
        <begin position="138"/>
        <end position="250"/>
    </location>
</feature>
<dbReference type="Pfam" id="PF00059">
    <property type="entry name" value="Lectin_C"/>
    <property type="match status" value="1"/>
</dbReference>
<dbReference type="CDD" id="cd00037">
    <property type="entry name" value="CLECT"/>
    <property type="match status" value="2"/>
</dbReference>
<evidence type="ECO:0000256" key="1">
    <source>
        <dbReference type="SAM" id="SignalP"/>
    </source>
</evidence>
<evidence type="ECO:0000313" key="4">
    <source>
        <dbReference type="Proteomes" id="UP001346869"/>
    </source>
</evidence>
<feature type="domain" description="C-type lectin" evidence="2">
    <location>
        <begin position="24"/>
        <end position="127"/>
    </location>
</feature>
<dbReference type="EMBL" id="JAUZQC010000017">
    <property type="protein sequence ID" value="KAK5856834.1"/>
    <property type="molecule type" value="Genomic_DNA"/>
</dbReference>
<feature type="chain" id="PRO_5042892305" description="C-type lectin domain-containing protein" evidence="1">
    <location>
        <begin position="18"/>
        <end position="253"/>
    </location>
</feature>
<comment type="caution">
    <text evidence="3">The sequence shown here is derived from an EMBL/GenBank/DDBJ whole genome shotgun (WGS) entry which is preliminary data.</text>
</comment>
<dbReference type="PROSITE" id="PS50041">
    <property type="entry name" value="C_TYPE_LECTIN_2"/>
    <property type="match status" value="2"/>
</dbReference>
<dbReference type="Proteomes" id="UP001346869">
    <property type="component" value="Unassembled WGS sequence"/>
</dbReference>
<name>A0AAN7XAY9_ELEMC</name>
<dbReference type="SUPFAM" id="SSF56436">
    <property type="entry name" value="C-type lectin-like"/>
    <property type="match status" value="2"/>
</dbReference>
<dbReference type="SMART" id="SM00034">
    <property type="entry name" value="CLECT"/>
    <property type="match status" value="2"/>
</dbReference>
<evidence type="ECO:0000259" key="2">
    <source>
        <dbReference type="PROSITE" id="PS50041"/>
    </source>
</evidence>
<organism evidence="3 4">
    <name type="scientific">Eleginops maclovinus</name>
    <name type="common">Patagonian blennie</name>
    <name type="synonym">Eleginus maclovinus</name>
    <dbReference type="NCBI Taxonomy" id="56733"/>
    <lineage>
        <taxon>Eukaryota</taxon>
        <taxon>Metazoa</taxon>
        <taxon>Chordata</taxon>
        <taxon>Craniata</taxon>
        <taxon>Vertebrata</taxon>
        <taxon>Euteleostomi</taxon>
        <taxon>Actinopterygii</taxon>
        <taxon>Neopterygii</taxon>
        <taxon>Teleostei</taxon>
        <taxon>Neoteleostei</taxon>
        <taxon>Acanthomorphata</taxon>
        <taxon>Eupercaria</taxon>
        <taxon>Perciformes</taxon>
        <taxon>Notothenioidei</taxon>
        <taxon>Eleginopidae</taxon>
        <taxon>Eleginops</taxon>
    </lineage>
</organism>
<gene>
    <name evidence="3" type="ORF">PBY51_008404</name>
</gene>